<keyword evidence="10" id="KW-1185">Reference proteome</keyword>
<feature type="compositionally biased region" description="Polar residues" evidence="6">
    <location>
        <begin position="369"/>
        <end position="378"/>
    </location>
</feature>
<reference evidence="10" key="1">
    <citation type="journal article" date="2015" name="BMC Genomics">
        <title>Genomic and transcriptomic analysis of the endophytic fungus Pestalotiopsis fici reveals its lifestyle and high potential for synthesis of natural products.</title>
        <authorList>
            <person name="Wang X."/>
            <person name="Zhang X."/>
            <person name="Liu L."/>
            <person name="Xiang M."/>
            <person name="Wang W."/>
            <person name="Sun X."/>
            <person name="Che Y."/>
            <person name="Guo L."/>
            <person name="Liu G."/>
            <person name="Guo L."/>
            <person name="Wang C."/>
            <person name="Yin W.B."/>
            <person name="Stadler M."/>
            <person name="Zhang X."/>
            <person name="Liu X."/>
        </authorList>
    </citation>
    <scope>NUCLEOTIDE SEQUENCE [LARGE SCALE GENOMIC DNA]</scope>
    <source>
        <strain evidence="10">W106-1 / CGMCC3.15140</strain>
    </source>
</reference>
<dbReference type="PANTHER" id="PTHR33048">
    <property type="entry name" value="PTH11-LIKE INTEGRAL MEMBRANE PROTEIN (AFU_ORTHOLOGUE AFUA_5G11245)"/>
    <property type="match status" value="1"/>
</dbReference>
<dbReference type="AlphaFoldDB" id="W3WWU2"/>
<feature type="compositionally biased region" description="Polar residues" evidence="6">
    <location>
        <begin position="330"/>
        <end position="341"/>
    </location>
</feature>
<evidence type="ECO:0000256" key="5">
    <source>
        <dbReference type="ARBA" id="ARBA00038359"/>
    </source>
</evidence>
<dbReference type="GO" id="GO:0016020">
    <property type="term" value="C:membrane"/>
    <property type="evidence" value="ECO:0007669"/>
    <property type="project" value="UniProtKB-SubCell"/>
</dbReference>
<evidence type="ECO:0000256" key="6">
    <source>
        <dbReference type="SAM" id="MobiDB-lite"/>
    </source>
</evidence>
<evidence type="ECO:0000256" key="7">
    <source>
        <dbReference type="SAM" id="Phobius"/>
    </source>
</evidence>
<organism evidence="9 10">
    <name type="scientific">Pestalotiopsis fici (strain W106-1 / CGMCC3.15140)</name>
    <dbReference type="NCBI Taxonomy" id="1229662"/>
    <lineage>
        <taxon>Eukaryota</taxon>
        <taxon>Fungi</taxon>
        <taxon>Dikarya</taxon>
        <taxon>Ascomycota</taxon>
        <taxon>Pezizomycotina</taxon>
        <taxon>Sordariomycetes</taxon>
        <taxon>Xylariomycetidae</taxon>
        <taxon>Amphisphaeriales</taxon>
        <taxon>Sporocadaceae</taxon>
        <taxon>Pestalotiopsis</taxon>
    </lineage>
</organism>
<accession>W3WWU2</accession>
<evidence type="ECO:0000256" key="2">
    <source>
        <dbReference type="ARBA" id="ARBA00022692"/>
    </source>
</evidence>
<dbReference type="eggNOG" id="ENOG502SPDU">
    <property type="taxonomic scope" value="Eukaryota"/>
</dbReference>
<gene>
    <name evidence="9" type="ORF">PFICI_09664</name>
</gene>
<protein>
    <recommendedName>
        <fullName evidence="8">Rhodopsin domain-containing protein</fullName>
    </recommendedName>
</protein>
<evidence type="ECO:0000256" key="3">
    <source>
        <dbReference type="ARBA" id="ARBA00022989"/>
    </source>
</evidence>
<dbReference type="KEGG" id="pfy:PFICI_09664"/>
<evidence type="ECO:0000313" key="9">
    <source>
        <dbReference type="EMBL" id="ETS77602.1"/>
    </source>
</evidence>
<feature type="transmembrane region" description="Helical" evidence="7">
    <location>
        <begin position="20"/>
        <end position="39"/>
    </location>
</feature>
<proteinExistence type="inferred from homology"/>
<dbReference type="InterPro" id="IPR049326">
    <property type="entry name" value="Rhodopsin_dom_fungi"/>
</dbReference>
<dbReference type="PANTHER" id="PTHR33048:SF47">
    <property type="entry name" value="INTEGRAL MEMBRANE PROTEIN-RELATED"/>
    <property type="match status" value="1"/>
</dbReference>
<dbReference type="HOGENOM" id="CLU_774193_0_0_1"/>
<dbReference type="InParanoid" id="W3WWU2"/>
<keyword evidence="3 7" id="KW-1133">Transmembrane helix</keyword>
<dbReference type="Proteomes" id="UP000030651">
    <property type="component" value="Unassembled WGS sequence"/>
</dbReference>
<name>W3WWU2_PESFW</name>
<dbReference type="EMBL" id="KI912115">
    <property type="protein sequence ID" value="ETS77602.1"/>
    <property type="molecule type" value="Genomic_DNA"/>
</dbReference>
<feature type="domain" description="Rhodopsin" evidence="8">
    <location>
        <begin position="38"/>
        <end position="279"/>
    </location>
</feature>
<feature type="transmembrane region" description="Helical" evidence="7">
    <location>
        <begin position="97"/>
        <end position="123"/>
    </location>
</feature>
<dbReference type="RefSeq" id="XP_007836436.1">
    <property type="nucleotide sequence ID" value="XM_007838245.1"/>
</dbReference>
<dbReference type="Pfam" id="PF20684">
    <property type="entry name" value="Fung_rhodopsin"/>
    <property type="match status" value="1"/>
</dbReference>
<feature type="transmembrane region" description="Helical" evidence="7">
    <location>
        <begin position="214"/>
        <end position="232"/>
    </location>
</feature>
<feature type="transmembrane region" description="Helical" evidence="7">
    <location>
        <begin position="135"/>
        <end position="163"/>
    </location>
</feature>
<evidence type="ECO:0000313" key="10">
    <source>
        <dbReference type="Proteomes" id="UP000030651"/>
    </source>
</evidence>
<sequence>MTELLRRTTFEATNGHQLAIVTLPIIMASLATVTVVFRFRSRRIQKQKYMFDDWLALAALVLTWTFQGVNMAAVFAGGAGLPITTVMAVDPQALYTYLKIVVANFSLWIFTVTVVQLSILSFYLRIFGVHKIFTWACYITIFLVVGMGIAGFCLAIFSCNPISVLWDPTVQGTCIDSTKSCSAVGIIHVLLDLAIVVMPMPLIWNLKIAFSSKVVLSCLLGLGLVATVISLIKIDCVFDLTGIPSSDVTDYLWLTILLQTLELPIGIICCCVPSLKPVVVELAPTLRSFTTRLLSLTRQSGGSSSRIADESWPRANSENESTPRFVPVDSSFNNVKGQNLGHTVDARGNSVELSEQPKFGENRGRGIAVSNTYNVRQE</sequence>
<keyword evidence="4 7" id="KW-0472">Membrane</keyword>
<feature type="region of interest" description="Disordered" evidence="6">
    <location>
        <begin position="301"/>
        <end position="378"/>
    </location>
</feature>
<dbReference type="OrthoDB" id="5278984at2759"/>
<evidence type="ECO:0000259" key="8">
    <source>
        <dbReference type="Pfam" id="PF20684"/>
    </source>
</evidence>
<feature type="transmembrane region" description="Helical" evidence="7">
    <location>
        <begin position="183"/>
        <end position="202"/>
    </location>
</feature>
<comment type="similarity">
    <text evidence="5">Belongs to the SAT4 family.</text>
</comment>
<comment type="subcellular location">
    <subcellularLocation>
        <location evidence="1">Membrane</location>
        <topology evidence="1">Multi-pass membrane protein</topology>
    </subcellularLocation>
</comment>
<evidence type="ECO:0000256" key="4">
    <source>
        <dbReference type="ARBA" id="ARBA00023136"/>
    </source>
</evidence>
<dbReference type="GeneID" id="19274677"/>
<evidence type="ECO:0000256" key="1">
    <source>
        <dbReference type="ARBA" id="ARBA00004141"/>
    </source>
</evidence>
<dbReference type="OMA" id="ESWPRAN"/>
<keyword evidence="2 7" id="KW-0812">Transmembrane</keyword>
<feature type="transmembrane region" description="Helical" evidence="7">
    <location>
        <begin position="51"/>
        <end position="77"/>
    </location>
</feature>
<dbReference type="InterPro" id="IPR052337">
    <property type="entry name" value="SAT4-like"/>
</dbReference>